<dbReference type="OrthoDB" id="118550at2759"/>
<dbReference type="CDD" id="cd08067">
    <property type="entry name" value="MPN_2A_DUB"/>
    <property type="match status" value="1"/>
</dbReference>
<evidence type="ECO:0000259" key="3">
    <source>
        <dbReference type="PROSITE" id="PS50249"/>
    </source>
</evidence>
<dbReference type="GO" id="GO:0008237">
    <property type="term" value="F:metallopeptidase activity"/>
    <property type="evidence" value="ECO:0007669"/>
    <property type="project" value="InterPro"/>
</dbReference>
<feature type="compositionally biased region" description="Basic and acidic residues" evidence="2">
    <location>
        <begin position="494"/>
        <end position="517"/>
    </location>
</feature>
<dbReference type="PANTHER" id="PTHR10410">
    <property type="entry name" value="EUKARYOTIC TRANSLATION INITIATION FACTOR 3 -RELATED"/>
    <property type="match status" value="1"/>
</dbReference>
<dbReference type="PROSITE" id="PS50934">
    <property type="entry name" value="SWIRM"/>
    <property type="match status" value="1"/>
</dbReference>
<keyword evidence="1" id="KW-0238">DNA-binding</keyword>
<protein>
    <submittedName>
        <fullName evidence="5">4663_t:CDS:1</fullName>
    </submittedName>
</protein>
<dbReference type="InterPro" id="IPR050242">
    <property type="entry name" value="JAMM_MPN+_peptidase_M67A"/>
</dbReference>
<dbReference type="InterPro" id="IPR037518">
    <property type="entry name" value="MPN"/>
</dbReference>
<reference evidence="5" key="1">
    <citation type="submission" date="2021-06" db="EMBL/GenBank/DDBJ databases">
        <authorList>
            <person name="Kallberg Y."/>
            <person name="Tangrot J."/>
            <person name="Rosling A."/>
        </authorList>
    </citation>
    <scope>NUCLEOTIDE SEQUENCE</scope>
    <source>
        <strain evidence="5">UK204</strain>
    </source>
</reference>
<evidence type="ECO:0000256" key="1">
    <source>
        <dbReference type="ARBA" id="ARBA00023125"/>
    </source>
</evidence>
<feature type="domain" description="SWIRM" evidence="4">
    <location>
        <begin position="60"/>
        <end position="158"/>
    </location>
</feature>
<dbReference type="SUPFAM" id="SSF46689">
    <property type="entry name" value="Homeodomain-like"/>
    <property type="match status" value="1"/>
</dbReference>
<organism evidence="5 6">
    <name type="scientific">Funneliformis caledonium</name>
    <dbReference type="NCBI Taxonomy" id="1117310"/>
    <lineage>
        <taxon>Eukaryota</taxon>
        <taxon>Fungi</taxon>
        <taxon>Fungi incertae sedis</taxon>
        <taxon>Mucoromycota</taxon>
        <taxon>Glomeromycotina</taxon>
        <taxon>Glomeromycetes</taxon>
        <taxon>Glomerales</taxon>
        <taxon>Glomeraceae</taxon>
        <taxon>Funneliformis</taxon>
    </lineage>
</organism>
<accession>A0A9N9AVH7</accession>
<dbReference type="InterPro" id="IPR007526">
    <property type="entry name" value="SWIRM"/>
</dbReference>
<dbReference type="InterPro" id="IPR009057">
    <property type="entry name" value="Homeodomain-like_sf"/>
</dbReference>
<feature type="compositionally biased region" description="Polar residues" evidence="2">
    <location>
        <begin position="15"/>
        <end position="36"/>
    </location>
</feature>
<keyword evidence="6" id="KW-1185">Reference proteome</keyword>
<feature type="compositionally biased region" description="Polar residues" evidence="2">
    <location>
        <begin position="43"/>
        <end position="60"/>
    </location>
</feature>
<feature type="domain" description="MPN" evidence="3">
    <location>
        <begin position="248"/>
        <end position="381"/>
    </location>
</feature>
<evidence type="ECO:0000313" key="6">
    <source>
        <dbReference type="Proteomes" id="UP000789570"/>
    </source>
</evidence>
<dbReference type="Proteomes" id="UP000789570">
    <property type="component" value="Unassembled WGS sequence"/>
</dbReference>
<dbReference type="PROSITE" id="PS50249">
    <property type="entry name" value="MPN"/>
    <property type="match status" value="1"/>
</dbReference>
<feature type="region of interest" description="Disordered" evidence="2">
    <location>
        <begin position="479"/>
        <end position="517"/>
    </location>
</feature>
<dbReference type="SUPFAM" id="SSF102712">
    <property type="entry name" value="JAB1/MPN domain"/>
    <property type="match status" value="1"/>
</dbReference>
<proteinExistence type="predicted"/>
<evidence type="ECO:0000256" key="2">
    <source>
        <dbReference type="SAM" id="MobiDB-lite"/>
    </source>
</evidence>
<dbReference type="Gene3D" id="1.10.10.10">
    <property type="entry name" value="Winged helix-like DNA-binding domain superfamily/Winged helix DNA-binding domain"/>
    <property type="match status" value="1"/>
</dbReference>
<dbReference type="Pfam" id="PF04433">
    <property type="entry name" value="SWIRM"/>
    <property type="match status" value="1"/>
</dbReference>
<gene>
    <name evidence="5" type="ORF">FCALED_LOCUS5741</name>
</gene>
<comment type="caution">
    <text evidence="5">The sequence shown here is derived from an EMBL/GenBank/DDBJ whole genome shotgun (WGS) entry which is preliminary data.</text>
</comment>
<dbReference type="GO" id="GO:0003677">
    <property type="term" value="F:DNA binding"/>
    <property type="evidence" value="ECO:0007669"/>
    <property type="project" value="UniProtKB-KW"/>
</dbReference>
<dbReference type="GO" id="GO:0010468">
    <property type="term" value="P:regulation of gene expression"/>
    <property type="evidence" value="ECO:0007669"/>
    <property type="project" value="UniProtKB-ARBA"/>
</dbReference>
<dbReference type="SMART" id="SM00232">
    <property type="entry name" value="JAB_MPN"/>
    <property type="match status" value="1"/>
</dbReference>
<evidence type="ECO:0000313" key="5">
    <source>
        <dbReference type="EMBL" id="CAG8543164.1"/>
    </source>
</evidence>
<evidence type="ECO:0000259" key="4">
    <source>
        <dbReference type="PROSITE" id="PS50934"/>
    </source>
</evidence>
<name>A0A9N9AVH7_9GLOM</name>
<dbReference type="Gene3D" id="3.40.140.10">
    <property type="entry name" value="Cytidine Deaminase, domain 2"/>
    <property type="match status" value="1"/>
</dbReference>
<sequence length="517" mass="58964">MSSSFYSEEVEEKASTSTRDAYHSESNTENDATSSPPAELSDSIDQSIESREGTSSNLTSKESIKEKIIDQAIITEEERRNNIEFFVGRGLKTPERYMKIRNYILNAWLKSKPKFVSKTSVRPGLKDCGDVNAIGRVHLYLESIGAINFGKDAIKKEKRPVKRKSLDETTKKSIPNSVKRKGKSEDGDYRRSRGIKVLNNNGEWENLNGSKENSVEPAGAYDMVGSYDPFRLVPPHHYTSRNPAPFRVSVSTNVMLLMDFHAHLAHTEIIGLLGGHYYSDRELMEVTYAYPCKSASTGFQCEMDPASEVAAREVFAEKGLEFVGWYHSHPTFDPQPSIRDIENQTQYQEMWRREDGVEPFIGVIVTPYDIEHESNVSRFQFWMSGTNYDLSGQFRTPYSCPHSFLQGEDLPEEIFSQMADLVEEYHNYDQRVNMTESYRKDEEFSRLDKLIESLSSHITVPSQTAEPFISRVRELMKGDYRPDKSEGEEGQLESDTKLGKEEQLESDTKLGKESILT</sequence>
<dbReference type="Pfam" id="PF01398">
    <property type="entry name" value="JAB"/>
    <property type="match status" value="1"/>
</dbReference>
<dbReference type="InterPro" id="IPR000555">
    <property type="entry name" value="JAMM/MPN+_dom"/>
</dbReference>
<feature type="region of interest" description="Disordered" evidence="2">
    <location>
        <begin position="158"/>
        <end position="192"/>
    </location>
</feature>
<dbReference type="AlphaFoldDB" id="A0A9N9AVH7"/>
<dbReference type="InterPro" id="IPR036388">
    <property type="entry name" value="WH-like_DNA-bd_sf"/>
</dbReference>
<dbReference type="EMBL" id="CAJVPQ010001281">
    <property type="protein sequence ID" value="CAG8543164.1"/>
    <property type="molecule type" value="Genomic_DNA"/>
</dbReference>
<feature type="region of interest" description="Disordered" evidence="2">
    <location>
        <begin position="1"/>
        <end position="60"/>
    </location>
</feature>